<accession>A0A9P8BY77</accession>
<dbReference type="GO" id="GO:0016020">
    <property type="term" value="C:membrane"/>
    <property type="evidence" value="ECO:0007669"/>
    <property type="project" value="UniProtKB-SubCell"/>
</dbReference>
<dbReference type="GO" id="GO:0015095">
    <property type="term" value="F:magnesium ion transmembrane transporter activity"/>
    <property type="evidence" value="ECO:0007669"/>
    <property type="project" value="InterPro"/>
</dbReference>
<evidence type="ECO:0000256" key="4">
    <source>
        <dbReference type="ARBA" id="ARBA00022989"/>
    </source>
</evidence>
<dbReference type="FunFam" id="1.20.58.340:FF:000008">
    <property type="entry name" value="CorA family metal ion transporter"/>
    <property type="match status" value="1"/>
</dbReference>
<feature type="region of interest" description="Disordered" evidence="6">
    <location>
        <begin position="70"/>
        <end position="139"/>
    </location>
</feature>
<gene>
    <name evidence="8" type="primary">MNR2_2</name>
    <name evidence="8" type="ORF">KI688_006352</name>
</gene>
<name>A0A9P8BY77_9FUNG</name>
<comment type="similarity">
    <text evidence="2">Belongs to the CorA metal ion transporter (MIT) (TC 1.A.35) family.</text>
</comment>
<evidence type="ECO:0000256" key="7">
    <source>
        <dbReference type="SAM" id="Phobius"/>
    </source>
</evidence>
<evidence type="ECO:0000256" key="5">
    <source>
        <dbReference type="ARBA" id="ARBA00023136"/>
    </source>
</evidence>
<evidence type="ECO:0000313" key="9">
    <source>
        <dbReference type="Proteomes" id="UP000707451"/>
    </source>
</evidence>
<dbReference type="CDD" id="cd12829">
    <property type="entry name" value="Alr1p-like"/>
    <property type="match status" value="1"/>
</dbReference>
<evidence type="ECO:0000256" key="2">
    <source>
        <dbReference type="ARBA" id="ARBA00009765"/>
    </source>
</evidence>
<feature type="transmembrane region" description="Helical" evidence="7">
    <location>
        <begin position="515"/>
        <end position="535"/>
    </location>
</feature>
<dbReference type="GO" id="GO:0010961">
    <property type="term" value="P:intracellular magnesium ion homeostasis"/>
    <property type="evidence" value="ECO:0007669"/>
    <property type="project" value="TreeGrafter"/>
</dbReference>
<dbReference type="SUPFAM" id="SSF143865">
    <property type="entry name" value="CorA soluble domain-like"/>
    <property type="match status" value="1"/>
</dbReference>
<feature type="region of interest" description="Disordered" evidence="6">
    <location>
        <begin position="1"/>
        <end position="42"/>
    </location>
</feature>
<keyword evidence="4 7" id="KW-1133">Transmembrane helix</keyword>
<feature type="transmembrane region" description="Helical" evidence="7">
    <location>
        <begin position="732"/>
        <end position="753"/>
    </location>
</feature>
<feature type="compositionally biased region" description="Low complexity" evidence="6">
    <location>
        <begin position="9"/>
        <end position="24"/>
    </location>
</feature>
<feature type="compositionally biased region" description="Polar residues" evidence="6">
    <location>
        <begin position="117"/>
        <end position="130"/>
    </location>
</feature>
<dbReference type="Pfam" id="PF01544">
    <property type="entry name" value="CorA"/>
    <property type="match status" value="1"/>
</dbReference>
<dbReference type="InterPro" id="IPR002523">
    <property type="entry name" value="MgTranspt_CorA/ZnTranspt_ZntB"/>
</dbReference>
<evidence type="ECO:0000256" key="3">
    <source>
        <dbReference type="ARBA" id="ARBA00022692"/>
    </source>
</evidence>
<feature type="compositionally biased region" description="Polar residues" evidence="6">
    <location>
        <begin position="153"/>
        <end position="170"/>
    </location>
</feature>
<feature type="transmembrane region" description="Helical" evidence="7">
    <location>
        <begin position="697"/>
        <end position="720"/>
    </location>
</feature>
<comment type="subcellular location">
    <subcellularLocation>
        <location evidence="1">Membrane</location>
        <topology evidence="1">Multi-pass membrane protein</topology>
    </subcellularLocation>
</comment>
<dbReference type="InterPro" id="IPR045863">
    <property type="entry name" value="CorA_TM1_TM2"/>
</dbReference>
<feature type="compositionally biased region" description="Polar residues" evidence="6">
    <location>
        <begin position="97"/>
        <end position="109"/>
    </location>
</feature>
<dbReference type="Gene3D" id="3.30.460.20">
    <property type="entry name" value="CorA soluble domain-like"/>
    <property type="match status" value="1"/>
</dbReference>
<proteinExistence type="inferred from homology"/>
<evidence type="ECO:0000256" key="6">
    <source>
        <dbReference type="SAM" id="MobiDB-lite"/>
    </source>
</evidence>
<keyword evidence="9" id="KW-1185">Reference proteome</keyword>
<organism evidence="8 9">
    <name type="scientific">Linnemannia hyalina</name>
    <dbReference type="NCBI Taxonomy" id="64524"/>
    <lineage>
        <taxon>Eukaryota</taxon>
        <taxon>Fungi</taxon>
        <taxon>Fungi incertae sedis</taxon>
        <taxon>Mucoromycota</taxon>
        <taxon>Mortierellomycotina</taxon>
        <taxon>Mortierellomycetes</taxon>
        <taxon>Mortierellales</taxon>
        <taxon>Mortierellaceae</taxon>
        <taxon>Linnemannia</taxon>
    </lineage>
</organism>
<dbReference type="PANTHER" id="PTHR21535">
    <property type="entry name" value="MAGNESIUM AND COBALT TRANSPORT PROTEIN/MITOCHONDRIAL IMPORT INNER MEMBRANE TRANSLOCASE SUBUNIT TIM8"/>
    <property type="match status" value="1"/>
</dbReference>
<sequence length="759" mass="84514">MDQRTTPTSSSSSASASADAVPTRTHSRPTPRRTPSELSALSKSILSLHDDLSFSNDNTNTNHVHYVNEADSSSDHSRSHSTRATIPTVSKGHHPSCTETPFSTISRSNDSSKIDCTKSNSKTHSHQPTAQIDLPRSTPSIMIPQITTTAQLVNSRQPTGQGHSSGSSPKLSDRSSDLEHHNRDMTEDTLIMPQIITGSEQDLPHIGTVDSDRGRPARNVLSSSPTVLEVMGPLPRMITPSPVPLHARLSKIQREAKRGARVIDMETNGSSHHYDYEDVTDSSHDFSSRRHSVAEEDVCYPLPATDLEINYTALEDYIRLEQIKTQNMMAAAENGTPKVTPGPQARTKSATGGLLSKLRGASFTSSTPLSAKSAQDSNYGSIPGKNFGIPERGYSLFGERDKTQVPLDDAYRFTLYSTASVTVHAQTLGEIPPRGQTLSNMLQAGYFWLDVLAPTDEEIRMLSQISFFISQVFRVHPLTTEDILMEEGREKCEMFLNYYFVCFRTFVLDPSSHNFLNPMSIYTLVFPGGIISYHFRPVPHCRNVRKRIRHLKDRIEVTPDWINYAIIDDIVDTFAPLIGEIETEVDMIDELVLILTESEQSDMLRRIGNCRKRVMSLLRLLTGKADVIKGLIKRYEGRMGRKNMGEIGLFMGDIQDHIITMLQNLSHCEKILSRSHSNYLAQINIEMTSASNETNDVLTKLTVLGSIVLPMNLVTGLWGMNVPVPGQESEDLTWFFWIVTAIFIAAGLFLLIARKIKLL</sequence>
<comment type="caution">
    <text evidence="8">The sequence shown here is derived from an EMBL/GenBank/DDBJ whole genome shotgun (WGS) entry which is preliminary data.</text>
</comment>
<dbReference type="PANTHER" id="PTHR21535:SF51">
    <property type="entry name" value="MANGANESE RESISTANCE PROTEIN MNR2"/>
    <property type="match status" value="1"/>
</dbReference>
<dbReference type="Gene3D" id="1.20.58.340">
    <property type="entry name" value="Magnesium transport protein CorA, transmembrane region"/>
    <property type="match status" value="2"/>
</dbReference>
<dbReference type="EMBL" id="JAHRHY010000002">
    <property type="protein sequence ID" value="KAG9072128.1"/>
    <property type="molecule type" value="Genomic_DNA"/>
</dbReference>
<evidence type="ECO:0000256" key="1">
    <source>
        <dbReference type="ARBA" id="ARBA00004141"/>
    </source>
</evidence>
<keyword evidence="5 7" id="KW-0472">Membrane</keyword>
<protein>
    <submittedName>
        <fullName evidence="8">CorA metal ion transporter</fullName>
    </submittedName>
</protein>
<evidence type="ECO:0000313" key="8">
    <source>
        <dbReference type="EMBL" id="KAG9072128.1"/>
    </source>
</evidence>
<dbReference type="SUPFAM" id="SSF144083">
    <property type="entry name" value="Magnesium transport protein CorA, transmembrane region"/>
    <property type="match status" value="1"/>
</dbReference>
<dbReference type="InterPro" id="IPR044089">
    <property type="entry name" value="Alr1-like"/>
</dbReference>
<dbReference type="Proteomes" id="UP000707451">
    <property type="component" value="Unassembled WGS sequence"/>
</dbReference>
<reference evidence="8" key="1">
    <citation type="submission" date="2021-06" db="EMBL/GenBank/DDBJ databases">
        <title>Genome Sequence of Mortierella hyaline Strain SCG-10, a Cold-Adapted, Nitrate-Reducing Fungus Isolated from Soil in Minnesota, USA.</title>
        <authorList>
            <person name="Aldossari N."/>
        </authorList>
    </citation>
    <scope>NUCLEOTIDE SEQUENCE</scope>
    <source>
        <strain evidence="8">SCG-10</strain>
    </source>
</reference>
<dbReference type="AlphaFoldDB" id="A0A9P8BY77"/>
<keyword evidence="3 7" id="KW-0812">Transmembrane</keyword>
<feature type="compositionally biased region" description="Basic and acidic residues" evidence="6">
    <location>
        <begin position="171"/>
        <end position="186"/>
    </location>
</feature>
<dbReference type="InterPro" id="IPR045861">
    <property type="entry name" value="CorA_cytoplasmic_dom"/>
</dbReference>
<feature type="region of interest" description="Disordered" evidence="6">
    <location>
        <begin position="153"/>
        <end position="188"/>
    </location>
</feature>
<dbReference type="OrthoDB" id="29879at2759"/>